<keyword evidence="2" id="KW-1185">Reference proteome</keyword>
<evidence type="ECO:0000313" key="2">
    <source>
        <dbReference type="Proteomes" id="UP000295680"/>
    </source>
</evidence>
<proteinExistence type="predicted"/>
<sequence>MKPVAFLVFGQDWDSERFKQLVVSLGGVAEAHSWDAVLTRDDATVWITVTPPLEPGQQSRNVGAYEEVLGAAPRHKVSLQLSSRGDSEWLAAEIVMAAADVWKLVVEGFDGEVVTDDEFAKRVAKRKRDLFRSRQLRPG</sequence>
<reference evidence="1 2" key="1">
    <citation type="submission" date="2019-03" db="EMBL/GenBank/DDBJ databases">
        <title>Genomic Encyclopedia of Type Strains, Phase IV (KMG-IV): sequencing the most valuable type-strain genomes for metagenomic binning, comparative biology and taxonomic classification.</title>
        <authorList>
            <person name="Goeker M."/>
        </authorList>
    </citation>
    <scope>NUCLEOTIDE SEQUENCE [LARGE SCALE GENOMIC DNA]</scope>
    <source>
        <strain evidence="1 2">DSM 45934</strain>
    </source>
</reference>
<protein>
    <submittedName>
        <fullName evidence="1">Uncharacterized protein</fullName>
    </submittedName>
</protein>
<evidence type="ECO:0000313" key="1">
    <source>
        <dbReference type="EMBL" id="TCO45347.1"/>
    </source>
</evidence>
<dbReference type="EMBL" id="SLWS01000021">
    <property type="protein sequence ID" value="TCO45347.1"/>
    <property type="molecule type" value="Genomic_DNA"/>
</dbReference>
<gene>
    <name evidence="1" type="ORF">EV192_121111</name>
</gene>
<dbReference type="AlphaFoldDB" id="A0A4R2IKY6"/>
<accession>A0A4R2IKY6</accession>
<dbReference type="RefSeq" id="WP_132126228.1">
    <property type="nucleotide sequence ID" value="NZ_SLWS01000021.1"/>
</dbReference>
<dbReference type="Proteomes" id="UP000295680">
    <property type="component" value="Unassembled WGS sequence"/>
</dbReference>
<dbReference type="OrthoDB" id="514571at2"/>
<name>A0A4R2IKY6_9PSEU</name>
<comment type="caution">
    <text evidence="1">The sequence shown here is derived from an EMBL/GenBank/DDBJ whole genome shotgun (WGS) entry which is preliminary data.</text>
</comment>
<organism evidence="1 2">
    <name type="scientific">Actinocrispum wychmicini</name>
    <dbReference type="NCBI Taxonomy" id="1213861"/>
    <lineage>
        <taxon>Bacteria</taxon>
        <taxon>Bacillati</taxon>
        <taxon>Actinomycetota</taxon>
        <taxon>Actinomycetes</taxon>
        <taxon>Pseudonocardiales</taxon>
        <taxon>Pseudonocardiaceae</taxon>
        <taxon>Actinocrispum</taxon>
    </lineage>
</organism>